<dbReference type="Pfam" id="PF25999">
    <property type="entry name" value="SYNRG_C"/>
    <property type="match status" value="1"/>
</dbReference>
<accession>A0A6G0U8B3</accession>
<dbReference type="OrthoDB" id="524326at2759"/>
<dbReference type="EMBL" id="VYZN01000001">
    <property type="protein sequence ID" value="KAE9545000.1"/>
    <property type="molecule type" value="Genomic_DNA"/>
</dbReference>
<name>A0A6G0U8B3_APHGL</name>
<dbReference type="Pfam" id="PF12763">
    <property type="entry name" value="EH"/>
    <property type="match status" value="1"/>
</dbReference>
<dbReference type="InterPro" id="IPR011992">
    <property type="entry name" value="EF-hand-dom_pair"/>
</dbReference>
<organism evidence="2 3">
    <name type="scientific">Aphis glycines</name>
    <name type="common">Soybean aphid</name>
    <dbReference type="NCBI Taxonomy" id="307491"/>
    <lineage>
        <taxon>Eukaryota</taxon>
        <taxon>Metazoa</taxon>
        <taxon>Ecdysozoa</taxon>
        <taxon>Arthropoda</taxon>
        <taxon>Hexapoda</taxon>
        <taxon>Insecta</taxon>
        <taxon>Pterygota</taxon>
        <taxon>Neoptera</taxon>
        <taxon>Paraneoptera</taxon>
        <taxon>Hemiptera</taxon>
        <taxon>Sternorrhyncha</taxon>
        <taxon>Aphidomorpha</taxon>
        <taxon>Aphidoidea</taxon>
        <taxon>Aphididae</taxon>
        <taxon>Aphidini</taxon>
        <taxon>Aphis</taxon>
        <taxon>Aphis</taxon>
    </lineage>
</organism>
<dbReference type="PANTHER" id="PTHR15463:SF2">
    <property type="entry name" value="SYNERGIN GAMMA"/>
    <property type="match status" value="1"/>
</dbReference>
<dbReference type="Proteomes" id="UP000475862">
    <property type="component" value="Unassembled WGS sequence"/>
</dbReference>
<evidence type="ECO:0000259" key="1">
    <source>
        <dbReference type="PROSITE" id="PS50031"/>
    </source>
</evidence>
<dbReference type="GO" id="GO:0030130">
    <property type="term" value="C:clathrin coat of trans-Golgi network vesicle"/>
    <property type="evidence" value="ECO:0007669"/>
    <property type="project" value="TreeGrafter"/>
</dbReference>
<sequence>MDKFHDAKNFASSSKKSSSEKSFDADSMIKNIISQDTFVVNKDHQLYSNLPKWMIPKSGFVHPLYEQIWQYVKSDRRDRTCDTHLVSQLLMTSGLPVDVLGGLWSMANVGVEGLLSQQELYIILALITLVQNGYSVSNVSLLQHIHKPIIPQLNYTIIEKKHNISTVKSNIEHKPQSANKASCITKINNEHQNIYAKNFQQPNCSIISSEEYDPLAVTFIEPKNQTSKVIPSLSTNPEPKSLDFAPVNDSFEAFDDEFSDFQCAQFTITDSKNNQEFTDFQSAFDTLSFKEDTKINEKTAEMLNDTSTNVVSSLLENPQNMLTIQDDILDKYEVFRTLAAETDDVENIINRNNDNDLLEVKPVETINENVQNDVCDDEFGDFLCVEEVLSNKPDIEIDWKNVQVQCINKCLEFLQEGFTTFSNISDEKVLMEVINHDKGINYLTQLNLISQICQRILKNCHCPSLEDRLNDVLAKLETYFNNSTYKSTNNTEVLDSTKDPIPCYLCKCNCSTDSTEYMLNLYHSSCINLLINFVQTSHLTIKHYSLVILNKAVHYIKIEQALKLD</sequence>
<dbReference type="InterPro" id="IPR059024">
    <property type="entry name" value="SYNRG_C"/>
</dbReference>
<gene>
    <name evidence="2" type="ORF">AGLY_000543</name>
</gene>
<proteinExistence type="predicted"/>
<dbReference type="PROSITE" id="PS50031">
    <property type="entry name" value="EH"/>
    <property type="match status" value="1"/>
</dbReference>
<dbReference type="Gene3D" id="1.10.238.10">
    <property type="entry name" value="EF-hand"/>
    <property type="match status" value="1"/>
</dbReference>
<feature type="domain" description="EH" evidence="1">
    <location>
        <begin position="65"/>
        <end position="133"/>
    </location>
</feature>
<comment type="caution">
    <text evidence="2">The sequence shown here is derived from an EMBL/GenBank/DDBJ whole genome shotgun (WGS) entry which is preliminary data.</text>
</comment>
<evidence type="ECO:0000313" key="3">
    <source>
        <dbReference type="Proteomes" id="UP000475862"/>
    </source>
</evidence>
<dbReference type="InterPro" id="IPR000261">
    <property type="entry name" value="EH_dom"/>
</dbReference>
<protein>
    <recommendedName>
        <fullName evidence="1">EH domain-containing protein</fullName>
    </recommendedName>
</protein>
<keyword evidence="3" id="KW-1185">Reference proteome</keyword>
<evidence type="ECO:0000313" key="2">
    <source>
        <dbReference type="EMBL" id="KAE9545000.1"/>
    </source>
</evidence>
<reference evidence="2 3" key="1">
    <citation type="submission" date="2019-08" db="EMBL/GenBank/DDBJ databases">
        <title>The genome of the soybean aphid Biotype 1, its phylome, world population structure and adaptation to the North American continent.</title>
        <authorList>
            <person name="Giordano R."/>
            <person name="Donthu R.K."/>
            <person name="Hernandez A.G."/>
            <person name="Wright C.L."/>
            <person name="Zimin A.V."/>
        </authorList>
    </citation>
    <scope>NUCLEOTIDE SEQUENCE [LARGE SCALE GENOMIC DNA]</scope>
    <source>
        <tissue evidence="2">Whole aphids</tissue>
    </source>
</reference>
<dbReference type="PANTHER" id="PTHR15463">
    <property type="entry name" value="AP1 GAMMA SUBUNIT BINDING PROTEIN 1"/>
    <property type="match status" value="1"/>
</dbReference>
<dbReference type="InterPro" id="IPR039656">
    <property type="entry name" value="SYNRG"/>
</dbReference>
<dbReference type="AlphaFoldDB" id="A0A6G0U8B3"/>
<dbReference type="SUPFAM" id="SSF47473">
    <property type="entry name" value="EF-hand"/>
    <property type="match status" value="1"/>
</dbReference>